<dbReference type="SUPFAM" id="SSF161084">
    <property type="entry name" value="MAPEG domain-like"/>
    <property type="match status" value="1"/>
</dbReference>
<dbReference type="PANTHER" id="PTHR31004:SF1">
    <property type="entry name" value="TRANSMEMBRANE PROTEIN 79"/>
    <property type="match status" value="1"/>
</dbReference>
<feature type="transmembrane region" description="Helical" evidence="5">
    <location>
        <begin position="145"/>
        <end position="168"/>
    </location>
</feature>
<comment type="caution">
    <text evidence="6">The sequence shown here is derived from an EMBL/GenBank/DDBJ whole genome shotgun (WGS) entry which is preliminary data.</text>
</comment>
<protein>
    <submittedName>
        <fullName evidence="6">MAPEG family protein</fullName>
    </submittedName>
</protein>
<keyword evidence="4 5" id="KW-0472">Membrane</keyword>
<evidence type="ECO:0000256" key="4">
    <source>
        <dbReference type="ARBA" id="ARBA00023136"/>
    </source>
</evidence>
<feature type="transmembrane region" description="Helical" evidence="5">
    <location>
        <begin position="7"/>
        <end position="29"/>
    </location>
</feature>
<name>A0ABV9TAH9_9GAMM</name>
<organism evidence="6 7">
    <name type="scientific">Pseudofrancisella aestuarii</name>
    <dbReference type="NCBI Taxonomy" id="2670347"/>
    <lineage>
        <taxon>Bacteria</taxon>
        <taxon>Pseudomonadati</taxon>
        <taxon>Pseudomonadota</taxon>
        <taxon>Gammaproteobacteria</taxon>
        <taxon>Thiotrichales</taxon>
        <taxon>Francisellaceae</taxon>
        <taxon>Pseudofrancisella</taxon>
    </lineage>
</organism>
<accession>A0ABV9TAH9</accession>
<feature type="transmembrane region" description="Helical" evidence="5">
    <location>
        <begin position="41"/>
        <end position="61"/>
    </location>
</feature>
<evidence type="ECO:0000313" key="6">
    <source>
        <dbReference type="EMBL" id="MFC4892129.1"/>
    </source>
</evidence>
<dbReference type="InterPro" id="IPR001129">
    <property type="entry name" value="Membr-assoc_MAPEG"/>
</dbReference>
<evidence type="ECO:0000256" key="1">
    <source>
        <dbReference type="ARBA" id="ARBA00004370"/>
    </source>
</evidence>
<comment type="subcellular location">
    <subcellularLocation>
        <location evidence="1">Membrane</location>
    </subcellularLocation>
</comment>
<sequence>MTKKQKGVLRGMAIGSSISIAIILVGVYVNILSNIDNSLTIAFKALLLPALFLMISIGRLAGHRFFTPEDIDGGGLSVGSEKAKVLQSLLQNTLEQFCLALAAYTSWAVIMPSDTLSVIIYAAIMFAIGRILFFNGYNKGAPSRALGFTLTFYPSVFMLLGTVFYSIVSIFM</sequence>
<reference evidence="7" key="1">
    <citation type="journal article" date="2019" name="Int. J. Syst. Evol. Microbiol.">
        <title>The Global Catalogue of Microorganisms (GCM) 10K type strain sequencing project: providing services to taxonomists for standard genome sequencing and annotation.</title>
        <authorList>
            <consortium name="The Broad Institute Genomics Platform"/>
            <consortium name="The Broad Institute Genome Sequencing Center for Infectious Disease"/>
            <person name="Wu L."/>
            <person name="Ma J."/>
        </authorList>
    </citation>
    <scope>NUCLEOTIDE SEQUENCE [LARGE SCALE GENOMIC DNA]</scope>
    <source>
        <strain evidence="7">CGMCC 1.13718</strain>
    </source>
</reference>
<keyword evidence="7" id="KW-1185">Reference proteome</keyword>
<dbReference type="InterPro" id="IPR023352">
    <property type="entry name" value="MAPEG-like_dom_sf"/>
</dbReference>
<dbReference type="RefSeq" id="WP_119331304.1">
    <property type="nucleotide sequence ID" value="NZ_JBHSJH010000001.1"/>
</dbReference>
<gene>
    <name evidence="6" type="ORF">ACFPDQ_03600</name>
</gene>
<dbReference type="Pfam" id="PF01124">
    <property type="entry name" value="MAPEG"/>
    <property type="match status" value="1"/>
</dbReference>
<keyword evidence="3 5" id="KW-1133">Transmembrane helix</keyword>
<keyword evidence="2 5" id="KW-0812">Transmembrane</keyword>
<evidence type="ECO:0000256" key="3">
    <source>
        <dbReference type="ARBA" id="ARBA00022989"/>
    </source>
</evidence>
<dbReference type="Gene3D" id="1.20.120.550">
    <property type="entry name" value="Membrane associated eicosanoid/glutathione metabolism-like domain"/>
    <property type="match status" value="1"/>
</dbReference>
<evidence type="ECO:0000313" key="7">
    <source>
        <dbReference type="Proteomes" id="UP001595926"/>
    </source>
</evidence>
<proteinExistence type="predicted"/>
<evidence type="ECO:0000256" key="5">
    <source>
        <dbReference type="SAM" id="Phobius"/>
    </source>
</evidence>
<dbReference type="PANTHER" id="PTHR31004">
    <property type="entry name" value="TRANSMEMBRANE PROTEIN 79"/>
    <property type="match status" value="1"/>
</dbReference>
<evidence type="ECO:0000256" key="2">
    <source>
        <dbReference type="ARBA" id="ARBA00022692"/>
    </source>
</evidence>
<feature type="transmembrane region" description="Helical" evidence="5">
    <location>
        <begin position="116"/>
        <end position="133"/>
    </location>
</feature>
<dbReference type="EMBL" id="JBHSJH010000001">
    <property type="protein sequence ID" value="MFC4892129.1"/>
    <property type="molecule type" value="Genomic_DNA"/>
</dbReference>
<dbReference type="Proteomes" id="UP001595926">
    <property type="component" value="Unassembled WGS sequence"/>
</dbReference>